<proteinExistence type="predicted"/>
<gene>
    <name evidence="5" type="ORF">BSL78_04341</name>
    <name evidence="4" type="ORF">BSL78_17268</name>
    <name evidence="3" type="ORF">BSL78_18231</name>
    <name evidence="2" type="ORF">BSL78_21104</name>
</gene>
<dbReference type="PANTHER" id="PTHR46704:SF9">
    <property type="entry name" value="BHLH DOMAIN-CONTAINING PROTEIN"/>
    <property type="match status" value="1"/>
</dbReference>
<evidence type="ECO:0000313" key="3">
    <source>
        <dbReference type="EMBL" id="PIK44925.1"/>
    </source>
</evidence>
<organism evidence="5 6">
    <name type="scientific">Stichopus japonicus</name>
    <name type="common">Sea cucumber</name>
    <dbReference type="NCBI Taxonomy" id="307972"/>
    <lineage>
        <taxon>Eukaryota</taxon>
        <taxon>Metazoa</taxon>
        <taxon>Echinodermata</taxon>
        <taxon>Eleutherozoa</taxon>
        <taxon>Echinozoa</taxon>
        <taxon>Holothuroidea</taxon>
        <taxon>Aspidochirotacea</taxon>
        <taxon>Aspidochirotida</taxon>
        <taxon>Stichopodidae</taxon>
        <taxon>Apostichopus</taxon>
    </lineage>
</organism>
<dbReference type="AlphaFoldDB" id="A0A2G8LEP8"/>
<sequence length="262" mass="29857">MPASSMITLDFGSGNKRRFINVTNISRELERKQTGLSEALISFHALTGCDYNSAFYQKGKSVPFSYLEKDPDYVEALKSLCTNAVDKPAVTAFVCRIYGFKALDDINEARHQSFTRMTKRKQQAVHVKKINCSSLPPCEKVLYQHVLRANFVATMWSHAHTKQPTKDLHPLNYGWIANDDGLYVPHWYEGEALPDTLSSEDSEPVHEREEMTLALDAVVDPRDNYAENMRKYDMDVADVDDDSELDDQPWSDDSESECEDED</sequence>
<dbReference type="PANTHER" id="PTHR46704">
    <property type="entry name" value="CXC DOMAIN-CONTAINING PROTEIN-RELATED"/>
    <property type="match status" value="1"/>
</dbReference>
<dbReference type="EMBL" id="MRZV01000745">
    <property type="protein sequence ID" value="PIK44925.1"/>
    <property type="molecule type" value="Genomic_DNA"/>
</dbReference>
<dbReference type="EMBL" id="MRZV01000104">
    <property type="protein sequence ID" value="PIK58721.1"/>
    <property type="molecule type" value="Genomic_DNA"/>
</dbReference>
<name>A0A2G8LEP8_STIJA</name>
<evidence type="ECO:0000313" key="6">
    <source>
        <dbReference type="Proteomes" id="UP000230750"/>
    </source>
</evidence>
<feature type="compositionally biased region" description="Acidic residues" evidence="1">
    <location>
        <begin position="235"/>
        <end position="262"/>
    </location>
</feature>
<accession>A0A2G8LEP8</accession>
<evidence type="ECO:0000313" key="4">
    <source>
        <dbReference type="EMBL" id="PIK45869.1"/>
    </source>
</evidence>
<evidence type="ECO:0000313" key="5">
    <source>
        <dbReference type="EMBL" id="PIK58721.1"/>
    </source>
</evidence>
<dbReference type="OrthoDB" id="7224136at2759"/>
<protein>
    <submittedName>
        <fullName evidence="5">Uncharacterized protein</fullName>
    </submittedName>
</protein>
<dbReference type="Proteomes" id="UP000230750">
    <property type="component" value="Unassembled WGS sequence"/>
</dbReference>
<dbReference type="EMBL" id="MRZV01000966">
    <property type="protein sequence ID" value="PIK42046.1"/>
    <property type="molecule type" value="Genomic_DNA"/>
</dbReference>
<feature type="region of interest" description="Disordered" evidence="1">
    <location>
        <begin position="229"/>
        <end position="262"/>
    </location>
</feature>
<dbReference type="EMBL" id="MRZV01000680">
    <property type="protein sequence ID" value="PIK45869.1"/>
    <property type="molecule type" value="Genomic_DNA"/>
</dbReference>
<comment type="caution">
    <text evidence="5">The sequence shown here is derived from an EMBL/GenBank/DDBJ whole genome shotgun (WGS) entry which is preliminary data.</text>
</comment>
<evidence type="ECO:0000256" key="1">
    <source>
        <dbReference type="SAM" id="MobiDB-lite"/>
    </source>
</evidence>
<evidence type="ECO:0000313" key="2">
    <source>
        <dbReference type="EMBL" id="PIK42046.1"/>
    </source>
</evidence>
<keyword evidence="6" id="KW-1185">Reference proteome</keyword>
<reference evidence="5 6" key="1">
    <citation type="journal article" date="2017" name="PLoS Biol.">
        <title>The sea cucumber genome provides insights into morphological evolution and visceral regeneration.</title>
        <authorList>
            <person name="Zhang X."/>
            <person name="Sun L."/>
            <person name="Yuan J."/>
            <person name="Sun Y."/>
            <person name="Gao Y."/>
            <person name="Zhang L."/>
            <person name="Li S."/>
            <person name="Dai H."/>
            <person name="Hamel J.F."/>
            <person name="Liu C."/>
            <person name="Yu Y."/>
            <person name="Liu S."/>
            <person name="Lin W."/>
            <person name="Guo K."/>
            <person name="Jin S."/>
            <person name="Xu P."/>
            <person name="Storey K.B."/>
            <person name="Huan P."/>
            <person name="Zhang T."/>
            <person name="Zhou Y."/>
            <person name="Zhang J."/>
            <person name="Lin C."/>
            <person name="Li X."/>
            <person name="Xing L."/>
            <person name="Huo D."/>
            <person name="Sun M."/>
            <person name="Wang L."/>
            <person name="Mercier A."/>
            <person name="Li F."/>
            <person name="Yang H."/>
            <person name="Xiang J."/>
        </authorList>
    </citation>
    <scope>NUCLEOTIDE SEQUENCE [LARGE SCALE GENOMIC DNA]</scope>
    <source>
        <strain evidence="5">Shaxun</strain>
        <tissue evidence="5">Muscle</tissue>
    </source>
</reference>